<dbReference type="EMBL" id="CADEBD010000393">
    <property type="protein sequence ID" value="CAB3253644.1"/>
    <property type="molecule type" value="Genomic_DNA"/>
</dbReference>
<keyword evidence="4" id="KW-1185">Reference proteome</keyword>
<dbReference type="OrthoDB" id="7377716at2759"/>
<proteinExistence type="predicted"/>
<comment type="caution">
    <text evidence="2">The sequence shown here is derived from an EMBL/GenBank/DDBJ whole genome shotgun (WGS) entry which is preliminary data.</text>
</comment>
<evidence type="ECO:0000313" key="2">
    <source>
        <dbReference type="EMBL" id="CAB3244539.1"/>
    </source>
</evidence>
<organism evidence="2 4">
    <name type="scientific">Arctia plantaginis</name>
    <name type="common">Wood tiger moth</name>
    <name type="synonym">Phalaena plantaginis</name>
    <dbReference type="NCBI Taxonomy" id="874455"/>
    <lineage>
        <taxon>Eukaryota</taxon>
        <taxon>Metazoa</taxon>
        <taxon>Ecdysozoa</taxon>
        <taxon>Arthropoda</taxon>
        <taxon>Hexapoda</taxon>
        <taxon>Insecta</taxon>
        <taxon>Pterygota</taxon>
        <taxon>Neoptera</taxon>
        <taxon>Endopterygota</taxon>
        <taxon>Lepidoptera</taxon>
        <taxon>Glossata</taxon>
        <taxon>Ditrysia</taxon>
        <taxon>Noctuoidea</taxon>
        <taxon>Erebidae</taxon>
        <taxon>Arctiinae</taxon>
        <taxon>Arctia</taxon>
    </lineage>
</organism>
<dbReference type="EMBL" id="CADEBC010000522">
    <property type="protein sequence ID" value="CAB3244539.1"/>
    <property type="molecule type" value="Genomic_DNA"/>
</dbReference>
<gene>
    <name evidence="3" type="ORF">APLA_LOCUS14371</name>
    <name evidence="2" type="ORF">APLA_LOCUS9974</name>
</gene>
<dbReference type="Proteomes" id="UP000494256">
    <property type="component" value="Unassembled WGS sequence"/>
</dbReference>
<dbReference type="AlphaFoldDB" id="A0A8S1AGU0"/>
<evidence type="ECO:0000256" key="1">
    <source>
        <dbReference type="SAM" id="MobiDB-lite"/>
    </source>
</evidence>
<protein>
    <submittedName>
        <fullName evidence="2">Uncharacterized protein</fullName>
    </submittedName>
</protein>
<feature type="region of interest" description="Disordered" evidence="1">
    <location>
        <begin position="1"/>
        <end position="27"/>
    </location>
</feature>
<name>A0A8S1AGU0_ARCPL</name>
<feature type="region of interest" description="Disordered" evidence="1">
    <location>
        <begin position="74"/>
        <end position="140"/>
    </location>
</feature>
<evidence type="ECO:0000313" key="3">
    <source>
        <dbReference type="EMBL" id="CAB3253644.1"/>
    </source>
</evidence>
<sequence>MDVRGSDDLSHTLSSDSSSTRRRPPQVVNVWRRVSGPHPTALFTFHRAAADSLPLRTASIKGKSIRQPIASEFNRVSESSRAPSLPPQLAHAALPPTTTHPARKTNKKSCPQNGRRLPRLSAPTARRPPRRFVIASPQLL</sequence>
<evidence type="ECO:0000313" key="5">
    <source>
        <dbReference type="Proteomes" id="UP000494256"/>
    </source>
</evidence>
<feature type="compositionally biased region" description="Basic and acidic residues" evidence="1">
    <location>
        <begin position="1"/>
        <end position="10"/>
    </location>
</feature>
<evidence type="ECO:0000313" key="4">
    <source>
        <dbReference type="Proteomes" id="UP000494106"/>
    </source>
</evidence>
<accession>A0A8S1AGU0</accession>
<reference evidence="4 5" key="1">
    <citation type="submission" date="2020-04" db="EMBL/GenBank/DDBJ databases">
        <authorList>
            <person name="Wallbank WR R."/>
            <person name="Pardo Diaz C."/>
            <person name="Kozak K."/>
            <person name="Martin S."/>
            <person name="Jiggins C."/>
            <person name="Moest M."/>
            <person name="Warren A I."/>
            <person name="Byers J.R.P. K."/>
            <person name="Montejo-Kovacevich G."/>
            <person name="Yen C E."/>
        </authorList>
    </citation>
    <scope>NUCLEOTIDE SEQUENCE [LARGE SCALE GENOMIC DNA]</scope>
</reference>
<dbReference type="Proteomes" id="UP000494106">
    <property type="component" value="Unassembled WGS sequence"/>
</dbReference>
<feature type="compositionally biased region" description="Low complexity" evidence="1">
    <location>
        <begin position="87"/>
        <end position="100"/>
    </location>
</feature>